<comment type="caution">
    <text evidence="2">The sequence shown here is derived from an EMBL/GenBank/DDBJ whole genome shotgun (WGS) entry which is preliminary data.</text>
</comment>
<keyword evidence="1" id="KW-0732">Signal</keyword>
<dbReference type="RefSeq" id="WP_378289942.1">
    <property type="nucleotide sequence ID" value="NZ_JBHULE010000007.1"/>
</dbReference>
<organism evidence="2 3">
    <name type="scientific">Aquimarina rubra</name>
    <dbReference type="NCBI Taxonomy" id="1920033"/>
    <lineage>
        <taxon>Bacteria</taxon>
        <taxon>Pseudomonadati</taxon>
        <taxon>Bacteroidota</taxon>
        <taxon>Flavobacteriia</taxon>
        <taxon>Flavobacteriales</taxon>
        <taxon>Flavobacteriaceae</taxon>
        <taxon>Aquimarina</taxon>
    </lineage>
</organism>
<name>A0ABW5LAB9_9FLAO</name>
<feature type="chain" id="PRO_5046952093" description="Nuclear transport factor 2 family protein" evidence="1">
    <location>
        <begin position="21"/>
        <end position="185"/>
    </location>
</feature>
<feature type="signal peptide" evidence="1">
    <location>
        <begin position="1"/>
        <end position="20"/>
    </location>
</feature>
<proteinExistence type="predicted"/>
<accession>A0ABW5LAB9</accession>
<keyword evidence="3" id="KW-1185">Reference proteome</keyword>
<evidence type="ECO:0000313" key="2">
    <source>
        <dbReference type="EMBL" id="MFD2561855.1"/>
    </source>
</evidence>
<evidence type="ECO:0000313" key="3">
    <source>
        <dbReference type="Proteomes" id="UP001597319"/>
    </source>
</evidence>
<protein>
    <recommendedName>
        <fullName evidence="4">Nuclear transport factor 2 family protein</fullName>
    </recommendedName>
</protein>
<dbReference type="EMBL" id="JBHULE010000007">
    <property type="protein sequence ID" value="MFD2561855.1"/>
    <property type="molecule type" value="Genomic_DNA"/>
</dbReference>
<evidence type="ECO:0000256" key="1">
    <source>
        <dbReference type="SAM" id="SignalP"/>
    </source>
</evidence>
<reference evidence="3" key="1">
    <citation type="journal article" date="2019" name="Int. J. Syst. Evol. Microbiol.">
        <title>The Global Catalogue of Microorganisms (GCM) 10K type strain sequencing project: providing services to taxonomists for standard genome sequencing and annotation.</title>
        <authorList>
            <consortium name="The Broad Institute Genomics Platform"/>
            <consortium name="The Broad Institute Genome Sequencing Center for Infectious Disease"/>
            <person name="Wu L."/>
            <person name="Ma J."/>
        </authorList>
    </citation>
    <scope>NUCLEOTIDE SEQUENCE [LARGE SCALE GENOMIC DNA]</scope>
    <source>
        <strain evidence="3">KCTC 52274</strain>
    </source>
</reference>
<dbReference type="Proteomes" id="UP001597319">
    <property type="component" value="Unassembled WGS sequence"/>
</dbReference>
<gene>
    <name evidence="2" type="ORF">ACFSR1_04175</name>
</gene>
<sequence length="185" mass="21904">MKKVIIVWIILSFFNSYSQALNQSEFDMILKKAKDITYNFKHSKDYDFLARELNLNEKNSELIKQSLENLELEFNTLDSRNHLFSFFTESKSDRWLFLNFAAFTSHPRKDKEKVERGTYYFVLYCFAGIKDGKVVFEGARILDQKDSIHKWFLSIHKVYIDETAKVYDKYGFVPPPPFAPPIDLK</sequence>
<evidence type="ECO:0008006" key="4">
    <source>
        <dbReference type="Google" id="ProtNLM"/>
    </source>
</evidence>